<comment type="caution">
    <text evidence="7">The sequence shown here is derived from an EMBL/GenBank/DDBJ whole genome shotgun (WGS) entry which is preliminary data.</text>
</comment>
<sequence length="96" mass="11297">MYDFVDDKETPLQAGVTTSSRHFKKAVERNRVKRVMREAYRLQKIPLQETLVLKQKSLILFFIYVGKELPDFADANKKMQLILLKLSNLLDQQIEN</sequence>
<evidence type="ECO:0000256" key="3">
    <source>
        <dbReference type="ARBA" id="ARBA00022722"/>
    </source>
</evidence>
<keyword evidence="8" id="KW-1185">Reference proteome</keyword>
<reference evidence="7 8" key="1">
    <citation type="submission" date="2019-07" db="EMBL/GenBank/DDBJ databases">
        <title>Whole genome shotgun sequence of Segetibacter aerophilus NBRC 106135.</title>
        <authorList>
            <person name="Hosoyama A."/>
            <person name="Uohara A."/>
            <person name="Ohji S."/>
            <person name="Ichikawa N."/>
        </authorList>
    </citation>
    <scope>NUCLEOTIDE SEQUENCE [LARGE SCALE GENOMIC DNA]</scope>
    <source>
        <strain evidence="7 8">NBRC 106135</strain>
    </source>
</reference>
<keyword evidence="5" id="KW-0378">Hydrolase</keyword>
<evidence type="ECO:0000313" key="7">
    <source>
        <dbReference type="EMBL" id="GEO10511.1"/>
    </source>
</evidence>
<comment type="function">
    <text evidence="1">RNaseP catalyzes the removal of the 5'-leader sequence from pre-tRNA to produce the mature 5'-terminus. It can also cleave other RNA substrates such as 4.5S RNA. The protein component plays an auxiliary but essential role in vivo by binding to the 5'-leader sequence and broadening the substrate specificity of the ribozyme.</text>
</comment>
<dbReference type="Gene3D" id="3.30.230.10">
    <property type="match status" value="1"/>
</dbReference>
<dbReference type="SUPFAM" id="SSF54211">
    <property type="entry name" value="Ribosomal protein S5 domain 2-like"/>
    <property type="match status" value="1"/>
</dbReference>
<dbReference type="AlphaFoldDB" id="A0A512BEX3"/>
<dbReference type="InterPro" id="IPR000100">
    <property type="entry name" value="RNase_P"/>
</dbReference>
<accession>A0A512BEX3</accession>
<name>A0A512BEX3_9BACT</name>
<evidence type="ECO:0000256" key="4">
    <source>
        <dbReference type="ARBA" id="ARBA00022759"/>
    </source>
</evidence>
<evidence type="ECO:0000256" key="2">
    <source>
        <dbReference type="ARBA" id="ARBA00022694"/>
    </source>
</evidence>
<dbReference type="Proteomes" id="UP000321513">
    <property type="component" value="Unassembled WGS sequence"/>
</dbReference>
<dbReference type="GO" id="GO:0008033">
    <property type="term" value="P:tRNA processing"/>
    <property type="evidence" value="ECO:0007669"/>
    <property type="project" value="UniProtKB-KW"/>
</dbReference>
<keyword evidence="3" id="KW-0540">Nuclease</keyword>
<evidence type="ECO:0000256" key="6">
    <source>
        <dbReference type="ARBA" id="ARBA00022884"/>
    </source>
</evidence>
<keyword evidence="4" id="KW-0255">Endonuclease</keyword>
<dbReference type="EMBL" id="BJYT01000011">
    <property type="protein sequence ID" value="GEO10511.1"/>
    <property type="molecule type" value="Genomic_DNA"/>
</dbReference>
<evidence type="ECO:0000256" key="5">
    <source>
        <dbReference type="ARBA" id="ARBA00022801"/>
    </source>
</evidence>
<organism evidence="7 8">
    <name type="scientific">Segetibacter aerophilus</name>
    <dbReference type="NCBI Taxonomy" id="670293"/>
    <lineage>
        <taxon>Bacteria</taxon>
        <taxon>Pseudomonadati</taxon>
        <taxon>Bacteroidota</taxon>
        <taxon>Chitinophagia</taxon>
        <taxon>Chitinophagales</taxon>
        <taxon>Chitinophagaceae</taxon>
        <taxon>Segetibacter</taxon>
    </lineage>
</organism>
<dbReference type="InterPro" id="IPR014721">
    <property type="entry name" value="Ribsml_uS5_D2-typ_fold_subgr"/>
</dbReference>
<keyword evidence="2" id="KW-0819">tRNA processing</keyword>
<dbReference type="GO" id="GO:0004526">
    <property type="term" value="F:ribonuclease P activity"/>
    <property type="evidence" value="ECO:0007669"/>
    <property type="project" value="InterPro"/>
</dbReference>
<evidence type="ECO:0000256" key="1">
    <source>
        <dbReference type="ARBA" id="ARBA00002663"/>
    </source>
</evidence>
<keyword evidence="6" id="KW-0694">RNA-binding</keyword>
<evidence type="ECO:0000313" key="8">
    <source>
        <dbReference type="Proteomes" id="UP000321513"/>
    </source>
</evidence>
<dbReference type="Pfam" id="PF00825">
    <property type="entry name" value="Ribonuclease_P"/>
    <property type="match status" value="1"/>
</dbReference>
<protein>
    <submittedName>
        <fullName evidence="7">Uncharacterized protein</fullName>
    </submittedName>
</protein>
<gene>
    <name evidence="7" type="ORF">SAE01_30070</name>
</gene>
<proteinExistence type="predicted"/>
<dbReference type="InterPro" id="IPR020539">
    <property type="entry name" value="RNase_P_CS"/>
</dbReference>
<dbReference type="GO" id="GO:0000049">
    <property type="term" value="F:tRNA binding"/>
    <property type="evidence" value="ECO:0007669"/>
    <property type="project" value="InterPro"/>
</dbReference>
<dbReference type="PROSITE" id="PS00648">
    <property type="entry name" value="RIBONUCLEASE_P"/>
    <property type="match status" value="1"/>
</dbReference>
<dbReference type="InterPro" id="IPR020568">
    <property type="entry name" value="Ribosomal_Su5_D2-typ_SF"/>
</dbReference>